<organism evidence="1 2">
    <name type="scientific">Arthrospiribacter ruber</name>
    <dbReference type="NCBI Taxonomy" id="2487934"/>
    <lineage>
        <taxon>Bacteria</taxon>
        <taxon>Pseudomonadati</taxon>
        <taxon>Bacteroidota</taxon>
        <taxon>Cytophagia</taxon>
        <taxon>Cytophagales</taxon>
        <taxon>Cyclobacteriaceae</taxon>
        <taxon>Arthrospiribacter</taxon>
    </lineage>
</organism>
<dbReference type="EMBL" id="RPHB01000003">
    <property type="protein sequence ID" value="MBW3467783.1"/>
    <property type="molecule type" value="Genomic_DNA"/>
</dbReference>
<dbReference type="AlphaFoldDB" id="A0A951IYD5"/>
<keyword evidence="2" id="KW-1185">Reference proteome</keyword>
<reference evidence="1 2" key="1">
    <citation type="journal article" date="2020" name="Syst. Appl. Microbiol.">
        <title>Arthrospiribacter ruber gen. nov., sp. nov., a novel bacterium isolated from Arthrospira cultures.</title>
        <authorList>
            <person name="Waleron M."/>
            <person name="Misztak A."/>
            <person name="Waleron M.M."/>
            <person name="Furmaniak M."/>
            <person name="Mrozik A."/>
            <person name="Waleron K."/>
        </authorList>
    </citation>
    <scope>NUCLEOTIDE SEQUENCE [LARGE SCALE GENOMIC DNA]</scope>
    <source>
        <strain evidence="1 2">DPMB0001</strain>
    </source>
</reference>
<evidence type="ECO:0000313" key="2">
    <source>
        <dbReference type="Proteomes" id="UP000727490"/>
    </source>
</evidence>
<protein>
    <submittedName>
        <fullName evidence="1">Uncharacterized protein</fullName>
    </submittedName>
</protein>
<gene>
    <name evidence="1" type="ORF">EGN73_08120</name>
</gene>
<sequence length="91" mass="9988">MPNYVFQADLQCGGGVFGRGECITCAYSTLSLTYQIPNAMMCLETTKVPERLPIGREENTIIKPNKLVGLAQQINRPSPQDGTPDLNIFPT</sequence>
<evidence type="ECO:0000313" key="1">
    <source>
        <dbReference type="EMBL" id="MBW3467783.1"/>
    </source>
</evidence>
<proteinExistence type="predicted"/>
<dbReference type="Proteomes" id="UP000727490">
    <property type="component" value="Unassembled WGS sequence"/>
</dbReference>
<dbReference type="RefSeq" id="WP_219288147.1">
    <property type="nucleotide sequence ID" value="NZ_RPHB01000003.1"/>
</dbReference>
<name>A0A951IYD5_9BACT</name>
<comment type="caution">
    <text evidence="1">The sequence shown here is derived from an EMBL/GenBank/DDBJ whole genome shotgun (WGS) entry which is preliminary data.</text>
</comment>
<accession>A0A951IYD5</accession>